<dbReference type="InterPro" id="IPR038901">
    <property type="entry name" value="HEXDC-like"/>
</dbReference>
<dbReference type="Pfam" id="PF00728">
    <property type="entry name" value="Glyco_hydro_20"/>
    <property type="match status" value="1"/>
</dbReference>
<comment type="similarity">
    <text evidence="1">Belongs to the glycosyl hydrolase 20 family.</text>
</comment>
<gene>
    <name evidence="4" type="ORF">QJS35_20885</name>
</gene>
<evidence type="ECO:0000259" key="3">
    <source>
        <dbReference type="Pfam" id="PF00728"/>
    </source>
</evidence>
<dbReference type="Gene3D" id="3.20.20.80">
    <property type="entry name" value="Glycosidases"/>
    <property type="match status" value="1"/>
</dbReference>
<evidence type="ECO:0000256" key="1">
    <source>
        <dbReference type="ARBA" id="ARBA00006285"/>
    </source>
</evidence>
<dbReference type="InterPro" id="IPR029018">
    <property type="entry name" value="Hex-like_dom2"/>
</dbReference>
<dbReference type="Proteomes" id="UP001493487">
    <property type="component" value="Unassembled WGS sequence"/>
</dbReference>
<dbReference type="PANTHER" id="PTHR21040">
    <property type="entry name" value="BCDNA.GH04120"/>
    <property type="match status" value="1"/>
</dbReference>
<dbReference type="SUPFAM" id="SSF51445">
    <property type="entry name" value="(Trans)glycosidases"/>
    <property type="match status" value="1"/>
</dbReference>
<dbReference type="RefSeq" id="WP_232187216.1">
    <property type="nucleotide sequence ID" value="NZ_JAIOAP010000011.1"/>
</dbReference>
<feature type="domain" description="Glycoside hydrolase family 20 catalytic" evidence="3">
    <location>
        <begin position="144"/>
        <end position="345"/>
    </location>
</feature>
<dbReference type="InterPro" id="IPR025705">
    <property type="entry name" value="Beta_hexosaminidase_sua/sub"/>
</dbReference>
<dbReference type="EMBL" id="JASKHM010000012">
    <property type="protein sequence ID" value="MEQ4484847.1"/>
    <property type="molecule type" value="Genomic_DNA"/>
</dbReference>
<evidence type="ECO:0000313" key="5">
    <source>
        <dbReference type="Proteomes" id="UP001493487"/>
    </source>
</evidence>
<evidence type="ECO:0000256" key="2">
    <source>
        <dbReference type="ARBA" id="ARBA00022801"/>
    </source>
</evidence>
<comment type="caution">
    <text evidence="4">The sequence shown here is derived from an EMBL/GenBank/DDBJ whole genome shotgun (WGS) entry which is preliminary data.</text>
</comment>
<organism evidence="4 5">
    <name type="scientific">Cohnella silvisoli</name>
    <dbReference type="NCBI Taxonomy" id="2873699"/>
    <lineage>
        <taxon>Bacteria</taxon>
        <taxon>Bacillati</taxon>
        <taxon>Bacillota</taxon>
        <taxon>Bacilli</taxon>
        <taxon>Bacillales</taxon>
        <taxon>Paenibacillaceae</taxon>
        <taxon>Cohnella</taxon>
    </lineage>
</organism>
<protein>
    <submittedName>
        <fullName evidence="4">Family 20 glycosylhydrolase</fullName>
    </submittedName>
</protein>
<dbReference type="InterPro" id="IPR017853">
    <property type="entry name" value="GH"/>
</dbReference>
<evidence type="ECO:0000313" key="4">
    <source>
        <dbReference type="EMBL" id="MEQ4484847.1"/>
    </source>
</evidence>
<keyword evidence="2" id="KW-0378">Hydrolase</keyword>
<reference evidence="4 5" key="1">
    <citation type="journal article" date="2023" name="Genome Announc.">
        <title>Pan-Genome Analyses of the Genus Cohnella and Proposal of the Novel Species Cohnella silvisoli sp. nov., Isolated from Forest Soil.</title>
        <authorList>
            <person name="Wang C."/>
            <person name="Mao L."/>
            <person name="Bao G."/>
            <person name="Zhu H."/>
        </authorList>
    </citation>
    <scope>NUCLEOTIDE SEQUENCE [LARGE SCALE GENOMIC DNA]</scope>
    <source>
        <strain evidence="4 5">NL03-T5-1</strain>
    </source>
</reference>
<sequence length="630" mass="72942">MMEQLNRYERLEQEGAFVTSDTLIVGGNELLHQITMKVLSREKHGNAYAAVRFINRVDEQLQSRIRIAFGDVYKDDEDGYVIETDEDEVRVCAASIRGLVYGAYNLQQLGEKGFLRKGIIYNVPLCSFRGLKVYLPADEDIAFFKSFIDMACYYRYNTIVIEVGGAMEYRRHPEINEGWAAYCQEMREYSGKATEVQHGSKWEKNSIHCENGGGGWLSQATVRSLVVYCKERGLTVIPEVPCLSHCDYLLTRHPELAERKDDAYPDTFCPSNPASYALLFDVLDEVAEVFEPGTIHIGHDEFYSVGVCDECKDRDAAEIYAEDLKKIHDYLAQKGIHAMIWGDKLINCISKRGNTYGGSTRVIRDKEGNFMQFVPPTYKAIDRIPQDIRVMHWYWSMPREYDEDYLSRDMYMVYGNFEGPGIPEWSRRLSKGVQGASISNWSALREDYLQRNGIFFNMAYCCRMFWQEGYEKSMYAALAEQAFADLFRYKNRDVLSGAHIEITYATTFKRDYAWFFDGTFIEPDKDYLGDYKITFEDGSVITHPVKYGENISHFDRSWTTRMSDEFDVYEFDRSLIEVSYTTLPVREGSQTYYQIVLGNPFPEKKLVSLEFMPKKDLDACVIVQKVMMRD</sequence>
<accession>A0ABV1KYG4</accession>
<proteinExistence type="inferred from homology"/>
<dbReference type="PRINTS" id="PR00738">
    <property type="entry name" value="GLHYDRLASE20"/>
</dbReference>
<dbReference type="SUPFAM" id="SSF55545">
    <property type="entry name" value="beta-N-acetylhexosaminidase-like domain"/>
    <property type="match status" value="1"/>
</dbReference>
<dbReference type="InterPro" id="IPR015883">
    <property type="entry name" value="Glyco_hydro_20_cat"/>
</dbReference>
<keyword evidence="5" id="KW-1185">Reference proteome</keyword>
<dbReference type="PANTHER" id="PTHR21040:SF8">
    <property type="entry name" value="BCDNA.GH04120"/>
    <property type="match status" value="1"/>
</dbReference>
<name>A0ABV1KYG4_9BACL</name>